<comment type="caution">
    <text evidence="10">The sequence shown here is derived from an EMBL/GenBank/DDBJ whole genome shotgun (WGS) entry which is preliminary data.</text>
</comment>
<reference evidence="10 11" key="1">
    <citation type="journal article" date="2016" name="Environ. Microbiol.">
        <title>New Methyloceanibacter diversity from North Sea sediments includes methanotroph containing solely the soluble methane monooxygenase.</title>
        <authorList>
            <person name="Vekeman B."/>
            <person name="Kerckhof F.M."/>
            <person name="Cremers G."/>
            <person name="de Vos P."/>
            <person name="Vandamme P."/>
            <person name="Boon N."/>
            <person name="Op den Camp H.J."/>
            <person name="Heylen K."/>
        </authorList>
    </citation>
    <scope>NUCLEOTIDE SEQUENCE [LARGE SCALE GENOMIC DNA]</scope>
    <source>
        <strain evidence="10 11">R-67177</strain>
    </source>
</reference>
<dbReference type="InterPro" id="IPR014116">
    <property type="entry name" value="Cyt_c_oxidase_cbb3_FixG"/>
</dbReference>
<sequence>MTGGNGNAPPVEAAPGVARSDVPTVSSERQSLYAGRVKVYPKEAHGRFRTIKWIVMAVTLGIYYVFPWIRWDRGPYLPDQAVLLDLPARRFYFFFLEIWPQEFYYVTGLLVLAALALFLVTSVAGRVWCGYTCPQTVWTDLMIAVERFWQGDRNQRLKLDKHPWAAETIWKKSATHISWLLIAVATGGAWVFYFADAPTLAGELVTFDAPMVAYLFIGLFTASTYVLGGIAREQVCIYMCPWPRIQGAMFDRDSLLISYRTWRGEPHGPHKAGQSWEGRGDCVDCRQCVAVCPTGIDIRNGPQLECIQCALCIDACDEIMDKVGRPRGLIAYDTVRNLDAHAENAEPLRLLRPRVILYAAAIAVVGLIMVVALSIRPVLDVNVLHDRNPLYVRLSDGGVRNGFTVKLMNKLYLPRAFKLGVEGLPGAKVDMVGHEGGVVPVPPDNIQSVRLYVTLDKQGARALAEQATTFDIVITDIASGEETAHEATFQGPPR</sequence>
<evidence type="ECO:0000256" key="8">
    <source>
        <dbReference type="SAM" id="Phobius"/>
    </source>
</evidence>
<accession>A0A1E3WB59</accession>
<dbReference type="EMBL" id="LPWD01000341">
    <property type="protein sequence ID" value="ODS02327.1"/>
    <property type="molecule type" value="Genomic_DNA"/>
</dbReference>
<feature type="transmembrane region" description="Helical" evidence="8">
    <location>
        <begin position="355"/>
        <end position="375"/>
    </location>
</feature>
<dbReference type="Gene3D" id="2.60.40.10">
    <property type="entry name" value="Immunoglobulins"/>
    <property type="match status" value="1"/>
</dbReference>
<dbReference type="OrthoDB" id="9811700at2"/>
<keyword evidence="8" id="KW-0472">Membrane</keyword>
<feature type="domain" description="4Fe-4S ferredoxin-type" evidence="9">
    <location>
        <begin position="273"/>
        <end position="301"/>
    </location>
</feature>
<evidence type="ECO:0000256" key="1">
    <source>
        <dbReference type="ARBA" id="ARBA00022448"/>
    </source>
</evidence>
<keyword evidence="1" id="KW-0813">Transport</keyword>
<dbReference type="InterPro" id="IPR017900">
    <property type="entry name" value="4Fe4S_Fe_S_CS"/>
</dbReference>
<dbReference type="Proteomes" id="UP000095042">
    <property type="component" value="Unassembled WGS sequence"/>
</dbReference>
<organism evidence="10 11">
    <name type="scientific">Methyloceanibacter marginalis</name>
    <dbReference type="NCBI Taxonomy" id="1774971"/>
    <lineage>
        <taxon>Bacteria</taxon>
        <taxon>Pseudomonadati</taxon>
        <taxon>Pseudomonadota</taxon>
        <taxon>Alphaproteobacteria</taxon>
        <taxon>Hyphomicrobiales</taxon>
        <taxon>Hyphomicrobiaceae</taxon>
        <taxon>Methyloceanibacter</taxon>
    </lineage>
</organism>
<dbReference type="Pfam" id="PF13746">
    <property type="entry name" value="Fer4_18"/>
    <property type="match status" value="1"/>
</dbReference>
<dbReference type="PANTHER" id="PTHR30176">
    <property type="entry name" value="FERREDOXIN-TYPE PROTEIN NAPH"/>
    <property type="match status" value="1"/>
</dbReference>
<dbReference type="Pfam" id="PF12801">
    <property type="entry name" value="Fer4_5"/>
    <property type="match status" value="1"/>
</dbReference>
<name>A0A1E3WB59_9HYPH</name>
<evidence type="ECO:0000256" key="7">
    <source>
        <dbReference type="SAM" id="MobiDB-lite"/>
    </source>
</evidence>
<dbReference type="PANTHER" id="PTHR30176:SF3">
    <property type="entry name" value="FERREDOXIN-TYPE PROTEIN NAPH"/>
    <property type="match status" value="1"/>
</dbReference>
<keyword evidence="4" id="KW-0249">Electron transport</keyword>
<feature type="transmembrane region" description="Helical" evidence="8">
    <location>
        <begin position="50"/>
        <end position="69"/>
    </location>
</feature>
<keyword evidence="5" id="KW-0408">Iron</keyword>
<keyword evidence="8" id="KW-1133">Transmembrane helix</keyword>
<dbReference type="InterPro" id="IPR017896">
    <property type="entry name" value="4Fe4S_Fe-S-bd"/>
</dbReference>
<dbReference type="InterPro" id="IPR032879">
    <property type="entry name" value="FixG_C"/>
</dbReference>
<dbReference type="NCBIfam" id="TIGR02745">
    <property type="entry name" value="ccoG_rdxA_fixG"/>
    <property type="match status" value="1"/>
</dbReference>
<feature type="transmembrane region" description="Helical" evidence="8">
    <location>
        <begin position="211"/>
        <end position="231"/>
    </location>
</feature>
<feature type="region of interest" description="Disordered" evidence="7">
    <location>
        <begin position="1"/>
        <end position="23"/>
    </location>
</feature>
<dbReference type="GO" id="GO:0051539">
    <property type="term" value="F:4 iron, 4 sulfur cluster binding"/>
    <property type="evidence" value="ECO:0007669"/>
    <property type="project" value="UniProtKB-KW"/>
</dbReference>
<evidence type="ECO:0000313" key="10">
    <source>
        <dbReference type="EMBL" id="ODS02327.1"/>
    </source>
</evidence>
<dbReference type="InterPro" id="IPR051684">
    <property type="entry name" value="Electron_Trans/Redox"/>
</dbReference>
<feature type="transmembrane region" description="Helical" evidence="8">
    <location>
        <begin position="177"/>
        <end position="195"/>
    </location>
</feature>
<keyword evidence="11" id="KW-1185">Reference proteome</keyword>
<keyword evidence="8" id="KW-0812">Transmembrane</keyword>
<evidence type="ECO:0000256" key="5">
    <source>
        <dbReference type="ARBA" id="ARBA00023004"/>
    </source>
</evidence>
<feature type="transmembrane region" description="Helical" evidence="8">
    <location>
        <begin position="103"/>
        <end position="124"/>
    </location>
</feature>
<keyword evidence="2" id="KW-0004">4Fe-4S</keyword>
<dbReference type="InterPro" id="IPR013783">
    <property type="entry name" value="Ig-like_fold"/>
</dbReference>
<evidence type="ECO:0000256" key="4">
    <source>
        <dbReference type="ARBA" id="ARBA00022982"/>
    </source>
</evidence>
<evidence type="ECO:0000256" key="3">
    <source>
        <dbReference type="ARBA" id="ARBA00022723"/>
    </source>
</evidence>
<evidence type="ECO:0000256" key="2">
    <source>
        <dbReference type="ARBA" id="ARBA00022485"/>
    </source>
</evidence>
<keyword evidence="3" id="KW-0479">Metal-binding</keyword>
<protein>
    <submittedName>
        <fullName evidence="10">Cytochrome c oxidase accessory protein CcoG</fullName>
    </submittedName>
</protein>
<proteinExistence type="predicted"/>
<dbReference type="GO" id="GO:0005886">
    <property type="term" value="C:plasma membrane"/>
    <property type="evidence" value="ECO:0007669"/>
    <property type="project" value="TreeGrafter"/>
</dbReference>
<evidence type="ECO:0000313" key="11">
    <source>
        <dbReference type="Proteomes" id="UP000095042"/>
    </source>
</evidence>
<dbReference type="Pfam" id="PF11614">
    <property type="entry name" value="FixG_C"/>
    <property type="match status" value="1"/>
</dbReference>
<dbReference type="PROSITE" id="PS00198">
    <property type="entry name" value="4FE4S_FER_1"/>
    <property type="match status" value="1"/>
</dbReference>
<dbReference type="PROSITE" id="PS51379">
    <property type="entry name" value="4FE4S_FER_2"/>
    <property type="match status" value="1"/>
</dbReference>
<dbReference type="GO" id="GO:0046872">
    <property type="term" value="F:metal ion binding"/>
    <property type="evidence" value="ECO:0007669"/>
    <property type="project" value="UniProtKB-KW"/>
</dbReference>
<gene>
    <name evidence="10" type="ORF">AUC71_15935</name>
</gene>
<dbReference type="SUPFAM" id="SSF54862">
    <property type="entry name" value="4Fe-4S ferredoxins"/>
    <property type="match status" value="1"/>
</dbReference>
<evidence type="ECO:0000259" key="9">
    <source>
        <dbReference type="PROSITE" id="PS51379"/>
    </source>
</evidence>
<evidence type="ECO:0000256" key="6">
    <source>
        <dbReference type="ARBA" id="ARBA00023014"/>
    </source>
</evidence>
<keyword evidence="6" id="KW-0411">Iron-sulfur</keyword>
<dbReference type="RefSeq" id="WP_069624495.1">
    <property type="nucleotide sequence ID" value="NZ_LPWD01000341.1"/>
</dbReference>
<dbReference type="AlphaFoldDB" id="A0A1E3WB59"/>